<dbReference type="Proteomes" id="UP000251558">
    <property type="component" value="Unassembled WGS sequence"/>
</dbReference>
<accession>A0A330HLB9</accession>
<evidence type="ECO:0000313" key="2">
    <source>
        <dbReference type="Proteomes" id="UP000251558"/>
    </source>
</evidence>
<reference evidence="1 2" key="1">
    <citation type="submission" date="2018-07" db="EMBL/GenBank/DDBJ databases">
        <title>Diversity of Mesorhizobium strains in Brazil.</title>
        <authorList>
            <person name="Helene L.C.F."/>
            <person name="Dall'Agnol R."/>
            <person name="Delamuta J.R.M."/>
            <person name="Hungria M."/>
        </authorList>
    </citation>
    <scope>NUCLEOTIDE SEQUENCE [LARGE SCALE GENOMIC DNA]</scope>
    <source>
        <strain evidence="1 2">AC99b</strain>
    </source>
</reference>
<comment type="caution">
    <text evidence="1">The sequence shown here is derived from an EMBL/GenBank/DDBJ whole genome shotgun (WGS) entry which is preliminary data.</text>
</comment>
<dbReference type="OrthoDB" id="8428166at2"/>
<protein>
    <submittedName>
        <fullName evidence="1">Uncharacterized protein</fullName>
    </submittedName>
</protein>
<name>A0A330HLB9_9HYPH</name>
<dbReference type="AlphaFoldDB" id="A0A330HLB9"/>
<proteinExistence type="predicted"/>
<keyword evidence="2" id="KW-1185">Reference proteome</keyword>
<dbReference type="RefSeq" id="WP_112098976.1">
    <property type="nucleotide sequence ID" value="NZ_QMBP01000009.1"/>
</dbReference>
<gene>
    <name evidence="1" type="ORF">DPM33_19000</name>
</gene>
<evidence type="ECO:0000313" key="1">
    <source>
        <dbReference type="EMBL" id="RAZ89063.1"/>
    </source>
</evidence>
<organism evidence="1 2">
    <name type="scientific">Mesorhizobium hawassense</name>
    <dbReference type="NCBI Taxonomy" id="1209954"/>
    <lineage>
        <taxon>Bacteria</taxon>
        <taxon>Pseudomonadati</taxon>
        <taxon>Pseudomonadota</taxon>
        <taxon>Alphaproteobacteria</taxon>
        <taxon>Hyphomicrobiales</taxon>
        <taxon>Phyllobacteriaceae</taxon>
        <taxon>Mesorhizobium</taxon>
    </lineage>
</organism>
<dbReference type="EMBL" id="QMBP01000009">
    <property type="protein sequence ID" value="RAZ89063.1"/>
    <property type="molecule type" value="Genomic_DNA"/>
</dbReference>
<sequence length="894" mass="98321">MRQTPWNDRIGERQPPWNERIAEAAVSKQERARQLLVQMKERQSQNAQAGPRSVAVQLEAVNIGDKIDRLEDIDLSVIKSNPSRSLVEYSELLDTVVASDQKLHTALFWPHIPPRAILPWMLREVGRGKAAPAVRTLFLNMGRPALQAVAGIEAETSKLHARGLLRSGANADNVLGVIGPDAHFYLLLGDTRESGIASVPLVSIVPHSVALNDGVYWRDFDEKTLKGFKRLYPADRLSSIRKHLDILASAERGPAFAFMLPSHFPDVDRRRALQQIPGRIDLAIIDMSTHALRSRDASSLIRTLVTELEQELHSPPSHVLIVTDCPLRFSFIRHSLKGRPDSGSLDVRSENHRLIWPTRGRGFEEPQPLAAATQPIVETIASNECIVATRLWNHARELGTGNPLVSVLDQGAAALKGMGLTASGADAILAPYTDTRDAYHRIKRERHSFEPHHNKAMALIGEGHAGSQRDAIQSDLAEALALAATLRVDTPLMRYLKRVLTEINKNNDVLVVLRHPEDAQLASDLLLDFLTEPGSFAAGVPELRVTTPGNYPAELERRLPTAVIWAASAILGARAYVGDSYCPAEFRLVVAGQDALTLKRTLSAVPEGPEYGAYGERTELLLKALPWVPKDMGRLSAALGLDADRSRAALPFVGQGYLLLDGYGKIAAGPGSQFYVLDPVTHQLAPREARAIDTGDAVFVMSDIIREEIEAALREKNEKGRTLEQALVDQYKATVKKGIEDLSKQYGSKMLGQRIHGMLFAQNPALPPISKAAVEYWLEAAERSEVDTPHAAINPVHIEAFLRLMGAGILARPLADAVRIVRSDLRRDGQTNRGLFDRLLLDTDSLMRGPNTSFEKLRAVRREAMASVYPVLEKHLEPASATNANGILREAAAR</sequence>